<evidence type="ECO:0000313" key="1">
    <source>
        <dbReference type="EMBL" id="CAG4882693.1"/>
    </source>
</evidence>
<dbReference type="EMBL" id="CAJQUM010000001">
    <property type="protein sequence ID" value="CAG4882693.1"/>
    <property type="molecule type" value="Genomic_DNA"/>
</dbReference>
<accession>A0A916J168</accession>
<protein>
    <submittedName>
        <fullName evidence="1">Uncharacterized protein</fullName>
    </submittedName>
</protein>
<comment type="caution">
    <text evidence="1">The sequence shown here is derived from an EMBL/GenBank/DDBJ whole genome shotgun (WGS) entry which is preliminary data.</text>
</comment>
<name>A0A916J168_9PROT</name>
<gene>
    <name evidence="1" type="ORF">GTOL_10575</name>
</gene>
<sequence>MGVQVAAAVDMGVNFTGAFDPPSEREDFESGIPPGFLGKASGRWQGHDCFRIDAAITVPMLTQKPFPVANQVQ</sequence>
<keyword evidence="2" id="KW-1185">Reference proteome</keyword>
<organism evidence="1 2">
    <name type="scientific">Georgfuchsia toluolica</name>
    <dbReference type="NCBI Taxonomy" id="424218"/>
    <lineage>
        <taxon>Bacteria</taxon>
        <taxon>Pseudomonadati</taxon>
        <taxon>Pseudomonadota</taxon>
        <taxon>Betaproteobacteria</taxon>
        <taxon>Nitrosomonadales</taxon>
        <taxon>Sterolibacteriaceae</taxon>
        <taxon>Georgfuchsia</taxon>
    </lineage>
</organism>
<proteinExistence type="predicted"/>
<reference evidence="1" key="1">
    <citation type="submission" date="2021-04" db="EMBL/GenBank/DDBJ databases">
        <authorList>
            <person name="Hornung B."/>
        </authorList>
    </citation>
    <scope>NUCLEOTIDE SEQUENCE</scope>
    <source>
        <strain evidence="1">G5G6</strain>
    </source>
</reference>
<dbReference type="AlphaFoldDB" id="A0A916J168"/>
<dbReference type="Proteomes" id="UP000742786">
    <property type="component" value="Unassembled WGS sequence"/>
</dbReference>
<evidence type="ECO:0000313" key="2">
    <source>
        <dbReference type="Proteomes" id="UP000742786"/>
    </source>
</evidence>